<organism evidence="4 5">
    <name type="scientific">Agaribacillus aureus</name>
    <dbReference type="NCBI Taxonomy" id="3051825"/>
    <lineage>
        <taxon>Bacteria</taxon>
        <taxon>Pseudomonadati</taxon>
        <taxon>Bacteroidota</taxon>
        <taxon>Cytophagia</taxon>
        <taxon>Cytophagales</taxon>
        <taxon>Splendidivirgaceae</taxon>
        <taxon>Agaribacillus</taxon>
    </lineage>
</organism>
<reference evidence="4" key="1">
    <citation type="submission" date="2023-06" db="EMBL/GenBank/DDBJ databases">
        <title>Genomic of Agaribacillus aureum.</title>
        <authorList>
            <person name="Wang G."/>
        </authorList>
    </citation>
    <scope>NUCLEOTIDE SEQUENCE</scope>
    <source>
        <strain evidence="4">BMA12</strain>
    </source>
</reference>
<dbReference type="Proteomes" id="UP001172083">
    <property type="component" value="Unassembled WGS sequence"/>
</dbReference>
<dbReference type="Pfam" id="PF07495">
    <property type="entry name" value="Y_Y_Y"/>
    <property type="match status" value="1"/>
</dbReference>
<evidence type="ECO:0000313" key="4">
    <source>
        <dbReference type="EMBL" id="MDN5214343.1"/>
    </source>
</evidence>
<dbReference type="Gene3D" id="2.130.10.10">
    <property type="entry name" value="YVTN repeat-like/Quinoprotein amine dehydrogenase"/>
    <property type="match status" value="2"/>
</dbReference>
<protein>
    <submittedName>
        <fullName evidence="4">Two-component regulator propeller domain-containing protein</fullName>
    </submittedName>
</protein>
<dbReference type="SUPFAM" id="SSF63829">
    <property type="entry name" value="Calcium-dependent phosphotriesterase"/>
    <property type="match status" value="2"/>
</dbReference>
<dbReference type="Gene3D" id="2.60.40.10">
    <property type="entry name" value="Immunoglobulins"/>
    <property type="match status" value="1"/>
</dbReference>
<dbReference type="SUPFAM" id="SSF101898">
    <property type="entry name" value="NHL repeat"/>
    <property type="match status" value="1"/>
</dbReference>
<dbReference type="InterPro" id="IPR050640">
    <property type="entry name" value="Bact_2-comp_sensor_kinase"/>
</dbReference>
<dbReference type="InterPro" id="IPR013783">
    <property type="entry name" value="Ig-like_fold"/>
</dbReference>
<dbReference type="RefSeq" id="WP_346759677.1">
    <property type="nucleotide sequence ID" value="NZ_JAUJEB010000004.1"/>
</dbReference>
<evidence type="ECO:0000259" key="3">
    <source>
        <dbReference type="Pfam" id="PF07495"/>
    </source>
</evidence>
<comment type="caution">
    <text evidence="4">The sequence shown here is derived from an EMBL/GenBank/DDBJ whole genome shotgun (WGS) entry which is preliminary data.</text>
</comment>
<dbReference type="InterPro" id="IPR010559">
    <property type="entry name" value="Sig_transdc_His_kin_internal"/>
</dbReference>
<dbReference type="InterPro" id="IPR011123">
    <property type="entry name" value="Y_Y_Y"/>
</dbReference>
<sequence length="976" mass="111550">MNSIFSKTAILSKALNWISIVVLITTFHTPATAQQILAKDLPFKKEYEGVNINKIYQDDDGLLWLGTTSGLFRYDGHSFDQYLLPDSITDNEITSVTQTQKKQLWVGYQNGNIAILANHHLQLLDTTFGAVPITDILEDKDGVMWVSTYGEGIFYKQDDQFININLDDGLNDNFIYIMVEDTKGRKWAGTDRGIGICHLENGIPKIRTLSTSDGLKDNIVKTITSDEDGNLFIGLYENGFCKYNLSKESIETHNYESWPFGPINDIEVIQNNEIWLATERHGIFAFNFEDFGLTKVMDIDGFKNAKALSLLKDQEGNVWFSDNASSLKISDPRFKFHQDFNKKEHEINSFATDPQGNIWYAGKNSIIKYNPGTLHNQVIQFPARQLPDPEKVISTYLDDFGFLWLGTYEAGVFRFDPRTATLINVDESDGLVNNNVLSINGHQSEIWFATLGGVSRCSLNDAVNSKNPIFQFENFDQEGGLGTNYIYQVFIDSKGRAWFATHGKGIAVYDNGAIKQFGGIDDLSSNVIYSVTEDAQGNIWFSTANGELYQYNDIKFKNHTSLIGQRKKAISSIVGDPYGNLIIVFADGIGLLDTSLNYHDFRSSLGTRFTNSPLNATDKDHQGNIWISTQKGLIKFQQHKTPYQSNPAVFIDNVAVFFENVDVKPNHQFSYNQDHLTFYCRSTWYQNIEDISYEYMLVGFDLDWKVSKDNHFTYPKLPSGDYSFKVKTTLTSQSHESDPAQFDFTIVAPIWKRPWFYTGVVLALAVGLFYYIKSRERRLKQSERMQKDIIEFQFQTLKSQINPHFLFNSFNTLIAIIEENQSVAVNYVSKLSDFFRHVLTYRDKQIINLDEELKLMNDYFFLQQKRYGSNFNIKVNVSDRAKKTFIPPLTLQLLTENALKHNVVSKKKNLTIEIFDQGEQLYVKNNLNPKTTDPASTGFGLENIKKRYLLLSNKQVEIHRSDSYFSVMIPLLIKIA</sequence>
<evidence type="ECO:0000259" key="2">
    <source>
        <dbReference type="Pfam" id="PF06580"/>
    </source>
</evidence>
<dbReference type="PANTHER" id="PTHR34220">
    <property type="entry name" value="SENSOR HISTIDINE KINASE YPDA"/>
    <property type="match status" value="1"/>
</dbReference>
<proteinExistence type="predicted"/>
<dbReference type="InterPro" id="IPR015943">
    <property type="entry name" value="WD40/YVTN_repeat-like_dom_sf"/>
</dbReference>
<evidence type="ECO:0000313" key="5">
    <source>
        <dbReference type="Proteomes" id="UP001172083"/>
    </source>
</evidence>
<gene>
    <name evidence="4" type="ORF">QQ020_19850</name>
</gene>
<feature type="transmembrane region" description="Helical" evidence="1">
    <location>
        <begin position="755"/>
        <end position="772"/>
    </location>
</feature>
<keyword evidence="1" id="KW-0472">Membrane</keyword>
<keyword evidence="1" id="KW-1133">Transmembrane helix</keyword>
<keyword evidence="1" id="KW-0812">Transmembrane</keyword>
<dbReference type="PANTHER" id="PTHR34220:SF7">
    <property type="entry name" value="SENSOR HISTIDINE KINASE YPDA"/>
    <property type="match status" value="1"/>
</dbReference>
<dbReference type="InterPro" id="IPR011110">
    <property type="entry name" value="Reg_prop"/>
</dbReference>
<accession>A0ABT8L9I5</accession>
<dbReference type="EMBL" id="JAUJEB010000004">
    <property type="protein sequence ID" value="MDN5214343.1"/>
    <property type="molecule type" value="Genomic_DNA"/>
</dbReference>
<dbReference type="Pfam" id="PF07494">
    <property type="entry name" value="Reg_prop"/>
    <property type="match status" value="4"/>
</dbReference>
<feature type="domain" description="Two component regulator three Y" evidence="3">
    <location>
        <begin position="685"/>
        <end position="746"/>
    </location>
</feature>
<dbReference type="Pfam" id="PF06580">
    <property type="entry name" value="His_kinase"/>
    <property type="match status" value="1"/>
</dbReference>
<name>A0ABT8L9I5_9BACT</name>
<keyword evidence="5" id="KW-1185">Reference proteome</keyword>
<feature type="domain" description="Signal transduction histidine kinase internal region" evidence="2">
    <location>
        <begin position="793"/>
        <end position="870"/>
    </location>
</feature>
<evidence type="ECO:0000256" key="1">
    <source>
        <dbReference type="SAM" id="Phobius"/>
    </source>
</evidence>